<evidence type="ECO:0000256" key="1">
    <source>
        <dbReference type="SAM" id="Phobius"/>
    </source>
</evidence>
<keyword evidence="3" id="KW-1185">Reference proteome</keyword>
<organism evidence="2 3">
    <name type="scientific">Pholiota conissans</name>
    <dbReference type="NCBI Taxonomy" id="109636"/>
    <lineage>
        <taxon>Eukaryota</taxon>
        <taxon>Fungi</taxon>
        <taxon>Dikarya</taxon>
        <taxon>Basidiomycota</taxon>
        <taxon>Agaricomycotina</taxon>
        <taxon>Agaricomycetes</taxon>
        <taxon>Agaricomycetidae</taxon>
        <taxon>Agaricales</taxon>
        <taxon>Agaricineae</taxon>
        <taxon>Strophariaceae</taxon>
        <taxon>Pholiota</taxon>
    </lineage>
</organism>
<evidence type="ECO:0000313" key="2">
    <source>
        <dbReference type="EMBL" id="KAF9476923.1"/>
    </source>
</evidence>
<gene>
    <name evidence="2" type="ORF">BDN70DRAFT_881763</name>
</gene>
<dbReference type="AlphaFoldDB" id="A0A9P5YXJ6"/>
<comment type="caution">
    <text evidence="2">The sequence shown here is derived from an EMBL/GenBank/DDBJ whole genome shotgun (WGS) entry which is preliminary data.</text>
</comment>
<evidence type="ECO:0000313" key="3">
    <source>
        <dbReference type="Proteomes" id="UP000807469"/>
    </source>
</evidence>
<dbReference type="EMBL" id="MU155277">
    <property type="protein sequence ID" value="KAF9476923.1"/>
    <property type="molecule type" value="Genomic_DNA"/>
</dbReference>
<sequence>MATRLICVRYDRRGKNARTCCAEPLQKARQSAVIVPGILVALCIGMFSQAHAH</sequence>
<feature type="transmembrane region" description="Helical" evidence="1">
    <location>
        <begin position="33"/>
        <end position="52"/>
    </location>
</feature>
<keyword evidence="1" id="KW-1133">Transmembrane helix</keyword>
<dbReference type="Proteomes" id="UP000807469">
    <property type="component" value="Unassembled WGS sequence"/>
</dbReference>
<name>A0A9P5YXJ6_9AGAR</name>
<protein>
    <submittedName>
        <fullName evidence="2">Uncharacterized protein</fullName>
    </submittedName>
</protein>
<keyword evidence="1" id="KW-0812">Transmembrane</keyword>
<keyword evidence="1" id="KW-0472">Membrane</keyword>
<accession>A0A9P5YXJ6</accession>
<reference evidence="2" key="1">
    <citation type="submission" date="2020-11" db="EMBL/GenBank/DDBJ databases">
        <authorList>
            <consortium name="DOE Joint Genome Institute"/>
            <person name="Ahrendt S."/>
            <person name="Riley R."/>
            <person name="Andreopoulos W."/>
            <person name="Labutti K."/>
            <person name="Pangilinan J."/>
            <person name="Ruiz-Duenas F.J."/>
            <person name="Barrasa J.M."/>
            <person name="Sanchez-Garcia M."/>
            <person name="Camarero S."/>
            <person name="Miyauchi S."/>
            <person name="Serrano A."/>
            <person name="Linde D."/>
            <person name="Babiker R."/>
            <person name="Drula E."/>
            <person name="Ayuso-Fernandez I."/>
            <person name="Pacheco R."/>
            <person name="Padilla G."/>
            <person name="Ferreira P."/>
            <person name="Barriuso J."/>
            <person name="Kellner H."/>
            <person name="Castanera R."/>
            <person name="Alfaro M."/>
            <person name="Ramirez L."/>
            <person name="Pisabarro A.G."/>
            <person name="Kuo A."/>
            <person name="Tritt A."/>
            <person name="Lipzen A."/>
            <person name="He G."/>
            <person name="Yan M."/>
            <person name="Ng V."/>
            <person name="Cullen D."/>
            <person name="Martin F."/>
            <person name="Rosso M.-N."/>
            <person name="Henrissat B."/>
            <person name="Hibbett D."/>
            <person name="Martinez A.T."/>
            <person name="Grigoriev I.V."/>
        </authorList>
    </citation>
    <scope>NUCLEOTIDE SEQUENCE</scope>
    <source>
        <strain evidence="2">CIRM-BRFM 674</strain>
    </source>
</reference>
<proteinExistence type="predicted"/>